<evidence type="ECO:0000256" key="3">
    <source>
        <dbReference type="ARBA" id="ARBA00023157"/>
    </source>
</evidence>
<evidence type="ECO:0000313" key="7">
    <source>
        <dbReference type="Proteomes" id="UP000198211"/>
    </source>
</evidence>
<evidence type="ECO:0000256" key="2">
    <source>
        <dbReference type="ARBA" id="ARBA00022900"/>
    </source>
</evidence>
<protein>
    <submittedName>
        <fullName evidence="6">Epi2-like protease inhibitor</fullName>
    </submittedName>
</protein>
<gene>
    <name evidence="6" type="ORF">PHMEG_0007688</name>
</gene>
<dbReference type="SUPFAM" id="SSF100895">
    <property type="entry name" value="Kazal-type serine protease inhibitors"/>
    <property type="match status" value="2"/>
</dbReference>
<feature type="domain" description="Kazal-like" evidence="5">
    <location>
        <begin position="102"/>
        <end position="155"/>
    </location>
</feature>
<reference evidence="7" key="1">
    <citation type="submission" date="2017-03" db="EMBL/GenBank/DDBJ databases">
        <title>Phytopthora megakarya and P. palmivora, two closely related causual agents of cacao black pod achieved similar genome size and gene model numbers by different mechanisms.</title>
        <authorList>
            <person name="Ali S."/>
            <person name="Shao J."/>
            <person name="Larry D.J."/>
            <person name="Kronmiller B."/>
            <person name="Shen D."/>
            <person name="Strem M.D."/>
            <person name="Melnick R.L."/>
            <person name="Guiltinan M.J."/>
            <person name="Tyler B.M."/>
            <person name="Meinhardt L.W."/>
            <person name="Bailey B.A."/>
        </authorList>
    </citation>
    <scope>NUCLEOTIDE SEQUENCE [LARGE SCALE GENOMIC DNA]</scope>
    <source>
        <strain evidence="7">zdho120</strain>
    </source>
</reference>
<dbReference type="PANTHER" id="PTHR10913:SF45">
    <property type="entry name" value="FOLLISTATIN, ISOFORM A-RELATED"/>
    <property type="match status" value="1"/>
</dbReference>
<keyword evidence="1" id="KW-0646">Protease inhibitor</keyword>
<name>A0A225WKK1_9STRA</name>
<dbReference type="InterPro" id="IPR002350">
    <property type="entry name" value="Kazal_dom"/>
</dbReference>
<keyword evidence="4" id="KW-0732">Signal</keyword>
<keyword evidence="2" id="KW-0722">Serine protease inhibitor</keyword>
<keyword evidence="7" id="KW-1185">Reference proteome</keyword>
<accession>A0A225WKK1</accession>
<organism evidence="6 7">
    <name type="scientific">Phytophthora megakarya</name>
    <dbReference type="NCBI Taxonomy" id="4795"/>
    <lineage>
        <taxon>Eukaryota</taxon>
        <taxon>Sar</taxon>
        <taxon>Stramenopiles</taxon>
        <taxon>Oomycota</taxon>
        <taxon>Peronosporomycetes</taxon>
        <taxon>Peronosporales</taxon>
        <taxon>Peronosporaceae</taxon>
        <taxon>Phytophthora</taxon>
    </lineage>
</organism>
<dbReference type="InterPro" id="IPR036058">
    <property type="entry name" value="Kazal_dom_sf"/>
</dbReference>
<evidence type="ECO:0000256" key="4">
    <source>
        <dbReference type="SAM" id="SignalP"/>
    </source>
</evidence>
<sequence>MKFVAGSILVVMAIAIVHGTNPSQPIQENSVSGEGSAGGTPTTYCPNIECANVDEPVTDENGDTYANECAMLAAKCDGPVENPLEEYKRIYGKEFGAPRTNDSTSSECSHVCSNNYAPVCGSDGVKYSNPCKLKAASCKNPELNIVESSDDTCEL</sequence>
<dbReference type="Proteomes" id="UP000198211">
    <property type="component" value="Unassembled WGS sequence"/>
</dbReference>
<feature type="chain" id="PRO_5012398084" evidence="4">
    <location>
        <begin position="20"/>
        <end position="155"/>
    </location>
</feature>
<dbReference type="OrthoDB" id="127054at2759"/>
<dbReference type="SMART" id="SM00280">
    <property type="entry name" value="KAZAL"/>
    <property type="match status" value="2"/>
</dbReference>
<dbReference type="Gene3D" id="3.30.60.30">
    <property type="match status" value="2"/>
</dbReference>
<dbReference type="EMBL" id="NBNE01000617">
    <property type="protein sequence ID" value="OWZ18261.1"/>
    <property type="molecule type" value="Genomic_DNA"/>
</dbReference>
<evidence type="ECO:0000259" key="5">
    <source>
        <dbReference type="PROSITE" id="PS51465"/>
    </source>
</evidence>
<feature type="signal peptide" evidence="4">
    <location>
        <begin position="1"/>
        <end position="19"/>
    </location>
</feature>
<dbReference type="PANTHER" id="PTHR10913">
    <property type="entry name" value="FOLLISTATIN-RELATED"/>
    <property type="match status" value="1"/>
</dbReference>
<dbReference type="AlphaFoldDB" id="A0A225WKK1"/>
<dbReference type="CDD" id="cd00104">
    <property type="entry name" value="KAZAL_FS"/>
    <property type="match status" value="1"/>
</dbReference>
<dbReference type="Pfam" id="PF07648">
    <property type="entry name" value="Kazal_2"/>
    <property type="match status" value="2"/>
</dbReference>
<comment type="caution">
    <text evidence="6">The sequence shown here is derived from an EMBL/GenBank/DDBJ whole genome shotgun (WGS) entry which is preliminary data.</text>
</comment>
<keyword evidence="3" id="KW-1015">Disulfide bond</keyword>
<proteinExistence type="predicted"/>
<evidence type="ECO:0000313" key="6">
    <source>
        <dbReference type="EMBL" id="OWZ18261.1"/>
    </source>
</evidence>
<dbReference type="PROSITE" id="PS51465">
    <property type="entry name" value="KAZAL_2"/>
    <property type="match status" value="1"/>
</dbReference>
<dbReference type="InterPro" id="IPR050653">
    <property type="entry name" value="Prot_Inhib_GrowthFact_Antg"/>
</dbReference>
<evidence type="ECO:0000256" key="1">
    <source>
        <dbReference type="ARBA" id="ARBA00022690"/>
    </source>
</evidence>
<dbReference type="GO" id="GO:0005576">
    <property type="term" value="C:extracellular region"/>
    <property type="evidence" value="ECO:0007669"/>
    <property type="project" value="TreeGrafter"/>
</dbReference>
<dbReference type="STRING" id="4795.A0A225WKK1"/>